<dbReference type="SMART" id="SM00323">
    <property type="entry name" value="RasGAP"/>
    <property type="match status" value="1"/>
</dbReference>
<dbReference type="PANTHER" id="PTHR14149:SF14">
    <property type="entry name" value="CALPONIN-HOMOLOGY (CH) DOMAIN-CONTAINING PROTEIN"/>
    <property type="match status" value="1"/>
</dbReference>
<dbReference type="EMBL" id="SOZI01000015">
    <property type="protein sequence ID" value="TNY23126.1"/>
    <property type="molecule type" value="Genomic_DNA"/>
</dbReference>
<dbReference type="InterPro" id="IPR000593">
    <property type="entry name" value="RasGAP_C"/>
</dbReference>
<evidence type="ECO:0000259" key="4">
    <source>
        <dbReference type="PROSITE" id="PS50021"/>
    </source>
</evidence>
<evidence type="ECO:0000313" key="5">
    <source>
        <dbReference type="EMBL" id="TNY23126.1"/>
    </source>
</evidence>
<dbReference type="GO" id="GO:1903479">
    <property type="term" value="P:mitotic actomyosin contractile ring assembly actin filament organization"/>
    <property type="evidence" value="ECO:0007669"/>
    <property type="project" value="TreeGrafter"/>
</dbReference>
<organism evidence="5 6">
    <name type="scientific">Rhodotorula diobovata</name>
    <dbReference type="NCBI Taxonomy" id="5288"/>
    <lineage>
        <taxon>Eukaryota</taxon>
        <taxon>Fungi</taxon>
        <taxon>Dikarya</taxon>
        <taxon>Basidiomycota</taxon>
        <taxon>Pucciniomycotina</taxon>
        <taxon>Microbotryomycetes</taxon>
        <taxon>Sporidiobolales</taxon>
        <taxon>Sporidiobolaceae</taxon>
        <taxon>Rhodotorula</taxon>
    </lineage>
</organism>
<evidence type="ECO:0008006" key="7">
    <source>
        <dbReference type="Google" id="ProtNLM"/>
    </source>
</evidence>
<feature type="compositionally biased region" description="Polar residues" evidence="2">
    <location>
        <begin position="64"/>
        <end position="74"/>
    </location>
</feature>
<dbReference type="SMART" id="SM00033">
    <property type="entry name" value="CH"/>
    <property type="match status" value="1"/>
</dbReference>
<dbReference type="Pfam" id="PF00307">
    <property type="entry name" value="CH"/>
    <property type="match status" value="1"/>
</dbReference>
<dbReference type="CDD" id="cd21206">
    <property type="entry name" value="CH_IQGAP"/>
    <property type="match status" value="1"/>
</dbReference>
<feature type="compositionally biased region" description="Low complexity" evidence="2">
    <location>
        <begin position="10"/>
        <end position="23"/>
    </location>
</feature>
<dbReference type="PROSITE" id="PS50021">
    <property type="entry name" value="CH"/>
    <property type="match status" value="1"/>
</dbReference>
<dbReference type="SUPFAM" id="SSF143885">
    <property type="entry name" value="RGC domain-like"/>
    <property type="match status" value="1"/>
</dbReference>
<dbReference type="PROSITE" id="PS50018">
    <property type="entry name" value="RAS_GTPASE_ACTIV_2"/>
    <property type="match status" value="1"/>
</dbReference>
<dbReference type="GO" id="GO:0005096">
    <property type="term" value="F:GTPase activator activity"/>
    <property type="evidence" value="ECO:0007669"/>
    <property type="project" value="TreeGrafter"/>
</dbReference>
<dbReference type="PROSITE" id="PS50096">
    <property type="entry name" value="IQ"/>
    <property type="match status" value="5"/>
</dbReference>
<feature type="coiled-coil region" evidence="1">
    <location>
        <begin position="904"/>
        <end position="938"/>
    </location>
</feature>
<dbReference type="GO" id="GO:0051015">
    <property type="term" value="F:actin filament binding"/>
    <property type="evidence" value="ECO:0007669"/>
    <property type="project" value="TreeGrafter"/>
</dbReference>
<feature type="compositionally biased region" description="Acidic residues" evidence="2">
    <location>
        <begin position="519"/>
        <end position="530"/>
    </location>
</feature>
<keyword evidence="6" id="KW-1185">Reference proteome</keyword>
<feature type="compositionally biased region" description="Low complexity" evidence="2">
    <location>
        <begin position="172"/>
        <end position="208"/>
    </location>
</feature>
<name>A0A5C5G3H7_9BASI</name>
<evidence type="ECO:0000313" key="6">
    <source>
        <dbReference type="Proteomes" id="UP000311382"/>
    </source>
</evidence>
<dbReference type="Pfam" id="PF03836">
    <property type="entry name" value="RasGAP_C"/>
    <property type="match status" value="1"/>
</dbReference>
<feature type="compositionally biased region" description="Basic and acidic residues" evidence="2">
    <location>
        <begin position="531"/>
        <end position="540"/>
    </location>
</feature>
<gene>
    <name evidence="5" type="ORF">DMC30DRAFT_67741</name>
</gene>
<dbReference type="Gene3D" id="1.20.5.190">
    <property type="match status" value="1"/>
</dbReference>
<feature type="region of interest" description="Disordered" evidence="2">
    <location>
        <begin position="1"/>
        <end position="208"/>
    </location>
</feature>
<dbReference type="Gene3D" id="1.10.506.10">
    <property type="entry name" value="GTPase Activation - p120gap, domain 1"/>
    <property type="match status" value="1"/>
</dbReference>
<feature type="domain" description="Ras-GAP" evidence="3">
    <location>
        <begin position="1023"/>
        <end position="1251"/>
    </location>
</feature>
<dbReference type="GO" id="GO:0110085">
    <property type="term" value="C:mitotic actomyosin contractile ring"/>
    <property type="evidence" value="ECO:0007669"/>
    <property type="project" value="TreeGrafter"/>
</dbReference>
<protein>
    <recommendedName>
        <fullName evidence="7">Ras GTPase-activating protein</fullName>
    </recommendedName>
</protein>
<dbReference type="Pfam" id="PF00616">
    <property type="entry name" value="RasGAP"/>
    <property type="match status" value="1"/>
</dbReference>
<dbReference type="InterPro" id="IPR001936">
    <property type="entry name" value="RasGAP_dom"/>
</dbReference>
<accession>A0A5C5G3H7</accession>
<dbReference type="SMART" id="SM00015">
    <property type="entry name" value="IQ"/>
    <property type="match status" value="6"/>
</dbReference>
<feature type="region of interest" description="Disordered" evidence="2">
    <location>
        <begin position="600"/>
        <end position="620"/>
    </location>
</feature>
<evidence type="ECO:0000256" key="2">
    <source>
        <dbReference type="SAM" id="MobiDB-lite"/>
    </source>
</evidence>
<comment type="caution">
    <text evidence="5">The sequence shown here is derived from an EMBL/GenBank/DDBJ whole genome shotgun (WGS) entry which is preliminary data.</text>
</comment>
<dbReference type="STRING" id="5288.A0A5C5G3H7"/>
<dbReference type="InterPro" id="IPR036872">
    <property type="entry name" value="CH_dom_sf"/>
</dbReference>
<dbReference type="OrthoDB" id="775356at2759"/>
<dbReference type="Gene3D" id="1.10.418.10">
    <property type="entry name" value="Calponin-like domain"/>
    <property type="match status" value="1"/>
</dbReference>
<evidence type="ECO:0000259" key="3">
    <source>
        <dbReference type="PROSITE" id="PS50018"/>
    </source>
</evidence>
<feature type="region of interest" description="Disordered" evidence="2">
    <location>
        <begin position="287"/>
        <end position="332"/>
    </location>
</feature>
<feature type="region of interest" description="Disordered" evidence="2">
    <location>
        <begin position="519"/>
        <end position="540"/>
    </location>
</feature>
<evidence type="ECO:0000256" key="1">
    <source>
        <dbReference type="SAM" id="Coils"/>
    </source>
</evidence>
<reference evidence="5 6" key="1">
    <citation type="submission" date="2019-03" db="EMBL/GenBank/DDBJ databases">
        <title>Rhodosporidium diobovatum UCD-FST 08-225 genome sequencing, assembly, and annotation.</title>
        <authorList>
            <person name="Fakankun I.U."/>
            <person name="Fristensky B."/>
            <person name="Levin D.B."/>
        </authorList>
    </citation>
    <scope>NUCLEOTIDE SEQUENCE [LARGE SCALE GENOMIC DNA]</scope>
    <source>
        <strain evidence="5 6">UCD-FST 08-225</strain>
    </source>
</reference>
<dbReference type="PANTHER" id="PTHR14149">
    <property type="entry name" value="RAS GTPASE-ACTIVATING PROTEIN WITH IQ MOTIF"/>
    <property type="match status" value="1"/>
</dbReference>
<dbReference type="GO" id="GO:0005516">
    <property type="term" value="F:calmodulin binding"/>
    <property type="evidence" value="ECO:0007669"/>
    <property type="project" value="TreeGrafter"/>
</dbReference>
<keyword evidence="1" id="KW-0175">Coiled coil</keyword>
<dbReference type="InterPro" id="IPR000048">
    <property type="entry name" value="IQ_motif_EF-hand-BS"/>
</dbReference>
<feature type="compositionally biased region" description="Low complexity" evidence="2">
    <location>
        <begin position="119"/>
        <end position="132"/>
    </location>
</feature>
<dbReference type="SUPFAM" id="SSF47576">
    <property type="entry name" value="Calponin-homology domain, CH-domain"/>
    <property type="match status" value="1"/>
</dbReference>
<feature type="domain" description="Calponin-homology (CH)" evidence="4">
    <location>
        <begin position="352"/>
        <end position="467"/>
    </location>
</feature>
<dbReference type="InterPro" id="IPR001715">
    <property type="entry name" value="CH_dom"/>
</dbReference>
<dbReference type="SUPFAM" id="SSF48350">
    <property type="entry name" value="GTPase activation domain, GAP"/>
    <property type="match status" value="1"/>
</dbReference>
<proteinExistence type="predicted"/>
<sequence>MYDTPDLDRSPSLSSNSSRASSSGTQPPITPALPAVPTFPSPSKASLASEAGTPVSKSPFPRSLSPTKTPTSPWSAGHRTGAGSHSFDAARAAFANLDQGGRAPSPVLRSTPFGDSSNRHPSSPSSLRGGSPVRDGAHSPAHPGSPVRFGTPGSPTRARFGSTSQRPPLPSIPSDRPSFSPSPSANTPSPFLSGSGSPSLSSSASARVLSSSIFSTRDGAGGAAGLERGGVGSVRRFEKGHRRAMTLPHLGTDGLPLPGGDAELVKAVGGLTVEEDVPGLPGRARLSRPAGTASPLAPSPSAVFNSSHGGLNRMADAKSKPPPARSSPLVLDSQKAKAIDRGRLDLVEYEYLCHLAEARDWLEDNITTRADDSPPLWSDSIGDFERSLRNGYALAHLARSLGGPACQGPIYADPERHFRHTVNINLFFQLVNEVGLPEIFRFETVDLYDAKNLPKVIYCLHALSHFMARRGLTSRIKDLHGNINFTDDELGAAAKGLSGVRLPNFGGIGKALDRLEPALEEEEDDEPGETAEERQARDFAEAEAAERERRWLAEEEERRRAAEAAERARVLAAEEAERARVLAEQEARRQAEEEARRQAEEEARRKAEEEAELERRRLAEEEERRRLAEEEARRVRAEAEERRRREEEEARLAAEEEERQHQAAVQEAARRLVGFQAIARGALARSALAGFLRQLRAAEPSVIAVQTAFRSVLARRNLLARIRHLRTTGDFVVGVQAHIRGLLVRQAYADRARALRRTDVVRSNRGLQSLVRAVLSRRQVQTQRQQLGFVAPDVVRVQAQTRGYLGRQAFLEWRDNVYCNESTVVWLQTLLRGALARRRAYELRRAAQDKTPTYVRLQAAIRSRRQGSQYRQLRQGVNVPVGTIKNFMRLLDDSEFDYRGELQVESLRKELVNAIREKQELEEDVKDLDTKIALLVKNKITHEVARAQRSKLSTLAPLKRSSLLSAANDPFAGGALDHHTQRKLELYEQLFTRLQTEPHYLSRLFANSGALGMSEKKQKALEAITLLVFSHAQGHREEFLLLKLFQRSVQEEVSGLTSLSAFIRGNFTFLRLFVNYGRGVNQRSYLADTLGAEVKAVMGRQGLDLGTNPVDIYRNAVAEEEMRTGRPSQRRKDVDNKHALADRETNTIFIQHLLALRKTTTAFLAAMFSSTRTMPFGVRYVAREIFRALRARFSQESEENVLRIAGHVVYYRFLQPAIFAPETYDIVEGVVPPIQRQNLGEVGKLLHQISIGRLFEQDQAHLQPVNEFVASSWGSFRQWLCDVIDVEDAETHFHADEFSEAAAVRRPKINIAPNEIYSLHGIIAEHLDTVAPEENDPVRLVIEELGGVPTGGSADLNRARADAIALTLAPRVLPEEDPEAVAKQLFSRVKRRVLAVLKVHHGKDLEAVFAQEVTEEDEDLWGQIIDEEEQEELHQAQLQGRAVVPPVDNIRNMSFHELKLATLVDIVNLRQTGLVPRRGESQAILDGIARDIRSKHHRRVQREQELHTMHATLASLRDNMRYLGDQITSYHVYIDQSMAGIQKKSKKRLVLPWSMQASHQRQLEKEGKKYAFGSYKYTAQKLYDQGILLSIDQYSPKQFDKVSITISSDEVGVFEVKAQYMGVTVTTVELKLEDLLEMQFVGKQTLSIGDVAKTNLPLIISLINRKFYQ</sequence>
<dbReference type="Proteomes" id="UP000311382">
    <property type="component" value="Unassembled WGS sequence"/>
</dbReference>
<dbReference type="InterPro" id="IPR008936">
    <property type="entry name" value="Rho_GTPase_activation_prot"/>
</dbReference>